<dbReference type="SUPFAM" id="SSF52788">
    <property type="entry name" value="Phosphotyrosine protein phosphatases I"/>
    <property type="match status" value="1"/>
</dbReference>
<dbReference type="Gene3D" id="3.40.50.2300">
    <property type="match status" value="1"/>
</dbReference>
<sequence length="100" mass="11358">EVARKYGFSAEGRARIFMKEDFHLFDKIYVMDTKNYNDVMALAKTDEKKSRVDYLLNVLEDGKNKSVPDPYNSGIKDCEAVFKLLEKATDKIVTLAKSAG</sequence>
<reference evidence="3" key="1">
    <citation type="submission" date="2018-06" db="EMBL/GenBank/DDBJ databases">
        <authorList>
            <person name="Zhirakovskaya E."/>
        </authorList>
    </citation>
    <scope>NUCLEOTIDE SEQUENCE</scope>
</reference>
<protein>
    <recommendedName>
        <fullName evidence="1">protein-tyrosine-phosphatase</fullName>
        <ecNumber evidence="1">3.1.3.48</ecNumber>
    </recommendedName>
</protein>
<dbReference type="Pfam" id="PF01451">
    <property type="entry name" value="LMWPc"/>
    <property type="match status" value="1"/>
</dbReference>
<accession>A0A3B0UDP5</accession>
<dbReference type="GO" id="GO:0004725">
    <property type="term" value="F:protein tyrosine phosphatase activity"/>
    <property type="evidence" value="ECO:0007669"/>
    <property type="project" value="UniProtKB-EC"/>
</dbReference>
<dbReference type="EMBL" id="UOET01000323">
    <property type="protein sequence ID" value="VAW29115.1"/>
    <property type="molecule type" value="Genomic_DNA"/>
</dbReference>
<dbReference type="InterPro" id="IPR023485">
    <property type="entry name" value="Ptyr_pPase"/>
</dbReference>
<evidence type="ECO:0000256" key="1">
    <source>
        <dbReference type="ARBA" id="ARBA00013064"/>
    </source>
</evidence>
<dbReference type="PANTHER" id="PTHR11717">
    <property type="entry name" value="LOW MOLECULAR WEIGHT PROTEIN TYROSINE PHOSPHATASE"/>
    <property type="match status" value="1"/>
</dbReference>
<evidence type="ECO:0000313" key="3">
    <source>
        <dbReference type="EMBL" id="VAW29115.1"/>
    </source>
</evidence>
<proteinExistence type="predicted"/>
<dbReference type="PANTHER" id="PTHR11717:SF7">
    <property type="entry name" value="LOW MOLECULAR WEIGHT PHOSPHOTYROSINE PROTEIN PHOSPHATASE"/>
    <property type="match status" value="1"/>
</dbReference>
<organism evidence="3">
    <name type="scientific">hydrothermal vent metagenome</name>
    <dbReference type="NCBI Taxonomy" id="652676"/>
    <lineage>
        <taxon>unclassified sequences</taxon>
        <taxon>metagenomes</taxon>
        <taxon>ecological metagenomes</taxon>
    </lineage>
</organism>
<gene>
    <name evidence="3" type="ORF">MNBD_BACTEROID07-512</name>
</gene>
<dbReference type="InterPro" id="IPR036196">
    <property type="entry name" value="Ptyr_pPase_sf"/>
</dbReference>
<feature type="non-terminal residue" evidence="3">
    <location>
        <position position="1"/>
    </location>
</feature>
<evidence type="ECO:0000259" key="2">
    <source>
        <dbReference type="Pfam" id="PF01451"/>
    </source>
</evidence>
<feature type="domain" description="Phosphotyrosine protein phosphatase I" evidence="2">
    <location>
        <begin position="1"/>
        <end position="91"/>
    </location>
</feature>
<dbReference type="EC" id="3.1.3.48" evidence="1"/>
<dbReference type="InterPro" id="IPR050438">
    <property type="entry name" value="LMW_PTPase"/>
</dbReference>
<name>A0A3B0UDP5_9ZZZZ</name>
<dbReference type="AlphaFoldDB" id="A0A3B0UDP5"/>